<sequence length="66" mass="7822">MHQITSLLAETIVAFQISIIPSFLGNYNRFPPSLQNSERYRRIFFLHFEFADHVNLQYVSKQYVNA</sequence>
<reference evidence="2" key="1">
    <citation type="journal article" date="2022" name="Mol. Ecol. Resour.">
        <title>The genomes of chicory, endive, great burdock and yacon provide insights into Asteraceae palaeo-polyploidization history and plant inulin production.</title>
        <authorList>
            <person name="Fan W."/>
            <person name="Wang S."/>
            <person name="Wang H."/>
            <person name="Wang A."/>
            <person name="Jiang F."/>
            <person name="Liu H."/>
            <person name="Zhao H."/>
            <person name="Xu D."/>
            <person name="Zhang Y."/>
        </authorList>
    </citation>
    <scope>NUCLEOTIDE SEQUENCE [LARGE SCALE GENOMIC DNA]</scope>
    <source>
        <strain evidence="2">cv. Punajuju</strain>
    </source>
</reference>
<gene>
    <name evidence="1" type="ORF">L2E82_41939</name>
</gene>
<accession>A0ACB8ZM51</accession>
<dbReference type="EMBL" id="CM042016">
    <property type="protein sequence ID" value="KAI3698411.1"/>
    <property type="molecule type" value="Genomic_DNA"/>
</dbReference>
<comment type="caution">
    <text evidence="1">The sequence shown here is derived from an EMBL/GenBank/DDBJ whole genome shotgun (WGS) entry which is preliminary data.</text>
</comment>
<protein>
    <submittedName>
        <fullName evidence="1">Uncharacterized protein</fullName>
    </submittedName>
</protein>
<name>A0ACB8ZM51_CICIN</name>
<proteinExistence type="predicted"/>
<evidence type="ECO:0000313" key="2">
    <source>
        <dbReference type="Proteomes" id="UP001055811"/>
    </source>
</evidence>
<reference evidence="1 2" key="2">
    <citation type="journal article" date="2022" name="Mol. Ecol. Resour.">
        <title>The genomes of chicory, endive, great burdock and yacon provide insights into Asteraceae paleo-polyploidization history and plant inulin production.</title>
        <authorList>
            <person name="Fan W."/>
            <person name="Wang S."/>
            <person name="Wang H."/>
            <person name="Wang A."/>
            <person name="Jiang F."/>
            <person name="Liu H."/>
            <person name="Zhao H."/>
            <person name="Xu D."/>
            <person name="Zhang Y."/>
        </authorList>
    </citation>
    <scope>NUCLEOTIDE SEQUENCE [LARGE SCALE GENOMIC DNA]</scope>
    <source>
        <strain evidence="2">cv. Punajuju</strain>
        <tissue evidence="1">Leaves</tissue>
    </source>
</reference>
<dbReference type="Proteomes" id="UP001055811">
    <property type="component" value="Linkage Group LG08"/>
</dbReference>
<keyword evidence="2" id="KW-1185">Reference proteome</keyword>
<evidence type="ECO:0000313" key="1">
    <source>
        <dbReference type="EMBL" id="KAI3698411.1"/>
    </source>
</evidence>
<organism evidence="1 2">
    <name type="scientific">Cichorium intybus</name>
    <name type="common">Chicory</name>
    <dbReference type="NCBI Taxonomy" id="13427"/>
    <lineage>
        <taxon>Eukaryota</taxon>
        <taxon>Viridiplantae</taxon>
        <taxon>Streptophyta</taxon>
        <taxon>Embryophyta</taxon>
        <taxon>Tracheophyta</taxon>
        <taxon>Spermatophyta</taxon>
        <taxon>Magnoliopsida</taxon>
        <taxon>eudicotyledons</taxon>
        <taxon>Gunneridae</taxon>
        <taxon>Pentapetalae</taxon>
        <taxon>asterids</taxon>
        <taxon>campanulids</taxon>
        <taxon>Asterales</taxon>
        <taxon>Asteraceae</taxon>
        <taxon>Cichorioideae</taxon>
        <taxon>Cichorieae</taxon>
        <taxon>Cichoriinae</taxon>
        <taxon>Cichorium</taxon>
    </lineage>
</organism>